<dbReference type="InterPro" id="IPR036388">
    <property type="entry name" value="WH-like_DNA-bd_sf"/>
</dbReference>
<dbReference type="InterPro" id="IPR050707">
    <property type="entry name" value="HTH_MetabolicPath_Reg"/>
</dbReference>
<protein>
    <submittedName>
        <fullName evidence="3">Helix-turn-helix domain-containing protein</fullName>
    </submittedName>
</protein>
<feature type="region of interest" description="Disordered" evidence="1">
    <location>
        <begin position="228"/>
        <end position="248"/>
    </location>
</feature>
<reference evidence="4" key="1">
    <citation type="journal article" date="2019" name="Int. J. Syst. Evol. Microbiol.">
        <title>The Global Catalogue of Microorganisms (GCM) 10K type strain sequencing project: providing services to taxonomists for standard genome sequencing and annotation.</title>
        <authorList>
            <consortium name="The Broad Institute Genomics Platform"/>
            <consortium name="The Broad Institute Genome Sequencing Center for Infectious Disease"/>
            <person name="Wu L."/>
            <person name="Ma J."/>
        </authorList>
    </citation>
    <scope>NUCLEOTIDE SEQUENCE [LARGE SCALE GENOMIC DNA]</scope>
    <source>
        <strain evidence="4">CGMCC 4.7237</strain>
    </source>
</reference>
<dbReference type="PANTHER" id="PTHR30136">
    <property type="entry name" value="HELIX-TURN-HELIX TRANSCRIPTIONAL REGULATOR, ICLR FAMILY"/>
    <property type="match status" value="1"/>
</dbReference>
<dbReference type="SMART" id="SM00346">
    <property type="entry name" value="HTH_ICLR"/>
    <property type="match status" value="1"/>
</dbReference>
<feature type="domain" description="HTH iclR-type" evidence="2">
    <location>
        <begin position="12"/>
        <end position="71"/>
    </location>
</feature>
<evidence type="ECO:0000313" key="4">
    <source>
        <dbReference type="Proteomes" id="UP001595765"/>
    </source>
</evidence>
<dbReference type="Gene3D" id="1.10.10.10">
    <property type="entry name" value="Winged helix-like DNA-binding domain superfamily/Winged helix DNA-binding domain"/>
    <property type="match status" value="1"/>
</dbReference>
<dbReference type="SUPFAM" id="SSF46785">
    <property type="entry name" value="Winged helix' DNA-binding domain"/>
    <property type="match status" value="1"/>
</dbReference>
<sequence>MAASEPADESARSVIGTAFALLESLRRSGPARVSDLQRDCALPRTTVHRLLGQLEAVGAVRRADGRWHIGPTLKDLGSEARAEVRLREAARRPLVNLARATGALVAISVEAPGHGLVLDVLPGARPLDRGEPRPGMVLRTDGRSAGGLDASRTAWARAQRRARHGDLRPVLDIGQVDPAVTCVAVPLRLSSHDTAAVWVMFPSGGGILDTTVTATRRTAQRIAAALAGAGPRTDPGTSALPAAGPDSY</sequence>
<comment type="caution">
    <text evidence="3">The sequence shown here is derived from an EMBL/GenBank/DDBJ whole genome shotgun (WGS) entry which is preliminary data.</text>
</comment>
<dbReference type="SUPFAM" id="SSF55781">
    <property type="entry name" value="GAF domain-like"/>
    <property type="match status" value="1"/>
</dbReference>
<accession>A0ABV8HMK9</accession>
<evidence type="ECO:0000256" key="1">
    <source>
        <dbReference type="SAM" id="MobiDB-lite"/>
    </source>
</evidence>
<evidence type="ECO:0000259" key="2">
    <source>
        <dbReference type="PROSITE" id="PS51077"/>
    </source>
</evidence>
<dbReference type="PROSITE" id="PS51077">
    <property type="entry name" value="HTH_ICLR"/>
    <property type="match status" value="1"/>
</dbReference>
<organism evidence="3 4">
    <name type="scientific">Streptomyces polygonati</name>
    <dbReference type="NCBI Taxonomy" id="1617087"/>
    <lineage>
        <taxon>Bacteria</taxon>
        <taxon>Bacillati</taxon>
        <taxon>Actinomycetota</taxon>
        <taxon>Actinomycetes</taxon>
        <taxon>Kitasatosporales</taxon>
        <taxon>Streptomycetaceae</taxon>
        <taxon>Streptomyces</taxon>
    </lineage>
</organism>
<dbReference type="RefSeq" id="WP_386430343.1">
    <property type="nucleotide sequence ID" value="NZ_JBHSBB010000012.1"/>
</dbReference>
<evidence type="ECO:0000313" key="3">
    <source>
        <dbReference type="EMBL" id="MFC4033247.1"/>
    </source>
</evidence>
<gene>
    <name evidence="3" type="ORF">ACFO3J_17370</name>
</gene>
<dbReference type="Pfam" id="PF09339">
    <property type="entry name" value="HTH_IclR"/>
    <property type="match status" value="1"/>
</dbReference>
<dbReference type="InterPro" id="IPR036390">
    <property type="entry name" value="WH_DNA-bd_sf"/>
</dbReference>
<proteinExistence type="predicted"/>
<dbReference type="InterPro" id="IPR005471">
    <property type="entry name" value="Tscrpt_reg_IclR_N"/>
</dbReference>
<name>A0ABV8HMK9_9ACTN</name>
<dbReference type="EMBL" id="JBHSBB010000012">
    <property type="protein sequence ID" value="MFC4033247.1"/>
    <property type="molecule type" value="Genomic_DNA"/>
</dbReference>
<keyword evidence="4" id="KW-1185">Reference proteome</keyword>
<dbReference type="PANTHER" id="PTHR30136:SF35">
    <property type="entry name" value="HTH-TYPE TRANSCRIPTIONAL REGULATOR RV1719"/>
    <property type="match status" value="1"/>
</dbReference>
<dbReference type="Proteomes" id="UP001595765">
    <property type="component" value="Unassembled WGS sequence"/>
</dbReference>